<evidence type="ECO:0000256" key="2">
    <source>
        <dbReference type="SAM" id="Phobius"/>
    </source>
</evidence>
<dbReference type="EMBL" id="MNCJ02000331">
    <property type="protein sequence ID" value="KAF5759107.1"/>
    <property type="molecule type" value="Genomic_DNA"/>
</dbReference>
<dbReference type="PANTHER" id="PTHR33700">
    <property type="entry name" value="MYB-LIKE PROTEIN X"/>
    <property type="match status" value="1"/>
</dbReference>
<keyword evidence="5" id="KW-1185">Reference proteome</keyword>
<feature type="compositionally biased region" description="Basic and acidic residues" evidence="1">
    <location>
        <begin position="158"/>
        <end position="179"/>
    </location>
</feature>
<proteinExistence type="predicted"/>
<evidence type="ECO:0000313" key="4">
    <source>
        <dbReference type="EMBL" id="OTG23374.1"/>
    </source>
</evidence>
<evidence type="ECO:0000313" key="5">
    <source>
        <dbReference type="Proteomes" id="UP000215914"/>
    </source>
</evidence>
<dbReference type="PANTHER" id="PTHR33700:SF4">
    <property type="entry name" value="MYB-LIKE PROTEIN X"/>
    <property type="match status" value="1"/>
</dbReference>
<accession>A0A251UJV0</accession>
<reference evidence="3 5" key="1">
    <citation type="journal article" date="2017" name="Nature">
        <title>The sunflower genome provides insights into oil metabolism, flowering and Asterid evolution.</title>
        <authorList>
            <person name="Badouin H."/>
            <person name="Gouzy J."/>
            <person name="Grassa C.J."/>
            <person name="Murat F."/>
            <person name="Staton S.E."/>
            <person name="Cottret L."/>
            <person name="Lelandais-Briere C."/>
            <person name="Owens G.L."/>
            <person name="Carrere S."/>
            <person name="Mayjonade B."/>
            <person name="Legrand L."/>
            <person name="Gill N."/>
            <person name="Kane N.C."/>
            <person name="Bowers J.E."/>
            <person name="Hubner S."/>
            <person name="Bellec A."/>
            <person name="Berard A."/>
            <person name="Berges H."/>
            <person name="Blanchet N."/>
            <person name="Boniface M.C."/>
            <person name="Brunel D."/>
            <person name="Catrice O."/>
            <person name="Chaidir N."/>
            <person name="Claudel C."/>
            <person name="Donnadieu C."/>
            <person name="Faraut T."/>
            <person name="Fievet G."/>
            <person name="Helmstetter N."/>
            <person name="King M."/>
            <person name="Knapp S.J."/>
            <person name="Lai Z."/>
            <person name="Le Paslier M.C."/>
            <person name="Lippi Y."/>
            <person name="Lorenzon L."/>
            <person name="Mandel J.R."/>
            <person name="Marage G."/>
            <person name="Marchand G."/>
            <person name="Marquand E."/>
            <person name="Bret-Mestries E."/>
            <person name="Morien E."/>
            <person name="Nambeesan S."/>
            <person name="Nguyen T."/>
            <person name="Pegot-Espagnet P."/>
            <person name="Pouilly N."/>
            <person name="Raftis F."/>
            <person name="Sallet E."/>
            <person name="Schiex T."/>
            <person name="Thomas J."/>
            <person name="Vandecasteele C."/>
            <person name="Vares D."/>
            <person name="Vear F."/>
            <person name="Vautrin S."/>
            <person name="Crespi M."/>
            <person name="Mangin B."/>
            <person name="Burke J.M."/>
            <person name="Salse J."/>
            <person name="Munos S."/>
            <person name="Vincourt P."/>
            <person name="Rieseberg L.H."/>
            <person name="Langlade N.B."/>
        </authorList>
    </citation>
    <scope>NUCLEOTIDE SEQUENCE [LARGE SCALE GENOMIC DNA]</scope>
    <source>
        <strain evidence="5">cv. SF193</strain>
        <tissue evidence="3">Leaves</tissue>
    </source>
</reference>
<reference evidence="4" key="2">
    <citation type="submission" date="2017-02" db="EMBL/GenBank/DDBJ databases">
        <title>Sunflower complete genome.</title>
        <authorList>
            <person name="Langlade N."/>
            <person name="Munos S."/>
        </authorList>
    </citation>
    <scope>NUCLEOTIDE SEQUENCE [LARGE SCALE GENOMIC DNA]</scope>
    <source>
        <tissue evidence="4">Leaves</tissue>
    </source>
</reference>
<sequence length="306" mass="34364">MYRHSPVRNQRSKGIKTKHVVQLCLLTAVCFWLLFQVKRSHDKKKEFDANISLNTHATDETVKFGRKDLQPKLVETTTGIQMPEDTQEQEDDEEENKHDEEEQDEDKIEDGGGGGDDEIDEKSNMEIDRDEVDIIDEDKEIEESEGEEHEEKDAESETESRVEDGSTHEAREEHYKADDASSAVLTHDPENEIQNGTLDDNSSENVGLVDHGTVAEEKNSQSMNATSSVENPNTTTVSSDYRFDSNATVTNTTPNLTNNSGMLKPNGEDDDSESDNLETNKEDPTYSEGQNDLETMPEIETDTASE</sequence>
<keyword evidence="2" id="KW-0472">Membrane</keyword>
<gene>
    <name evidence="4" type="ORF">HannXRQ_Chr06g0181751</name>
    <name evidence="3" type="ORF">HanXRQr2_Chr16g0737241</name>
</gene>
<keyword evidence="2" id="KW-0812">Transmembrane</keyword>
<dbReference type="FunCoup" id="A0A251UJV0">
    <property type="interactions" value="56"/>
</dbReference>
<evidence type="ECO:0000313" key="3">
    <source>
        <dbReference type="EMBL" id="KAF5759107.1"/>
    </source>
</evidence>
<evidence type="ECO:0000256" key="1">
    <source>
        <dbReference type="SAM" id="MobiDB-lite"/>
    </source>
</evidence>
<organism evidence="4 5">
    <name type="scientific">Helianthus annuus</name>
    <name type="common">Common sunflower</name>
    <dbReference type="NCBI Taxonomy" id="4232"/>
    <lineage>
        <taxon>Eukaryota</taxon>
        <taxon>Viridiplantae</taxon>
        <taxon>Streptophyta</taxon>
        <taxon>Embryophyta</taxon>
        <taxon>Tracheophyta</taxon>
        <taxon>Spermatophyta</taxon>
        <taxon>Magnoliopsida</taxon>
        <taxon>eudicotyledons</taxon>
        <taxon>Gunneridae</taxon>
        <taxon>Pentapetalae</taxon>
        <taxon>asterids</taxon>
        <taxon>campanulids</taxon>
        <taxon>Asterales</taxon>
        <taxon>Asteraceae</taxon>
        <taxon>Asteroideae</taxon>
        <taxon>Heliantheae alliance</taxon>
        <taxon>Heliantheae</taxon>
        <taxon>Helianthus</taxon>
    </lineage>
</organism>
<feature type="compositionally biased region" description="Acidic residues" evidence="1">
    <location>
        <begin position="295"/>
        <end position="306"/>
    </location>
</feature>
<name>A0A251UJV0_HELAN</name>
<dbReference type="OrthoDB" id="1928179at2759"/>
<keyword evidence="2" id="KW-1133">Transmembrane helix</keyword>
<protein>
    <submittedName>
        <fullName evidence="4">Uncharacterized protein</fullName>
    </submittedName>
</protein>
<dbReference type="OMA" id="HTNEARE"/>
<dbReference type="Gramene" id="mRNA:HanXRQr2_Chr16g0737241">
    <property type="protein sequence ID" value="CDS:HanXRQr2_Chr16g0737241.1"/>
    <property type="gene ID" value="HanXRQr2_Chr16g0737241"/>
</dbReference>
<dbReference type="InParanoid" id="A0A251UJV0"/>
<reference evidence="3" key="3">
    <citation type="submission" date="2020-06" db="EMBL/GenBank/DDBJ databases">
        <title>Helianthus annuus Genome sequencing and assembly Release 2.</title>
        <authorList>
            <person name="Gouzy J."/>
            <person name="Langlade N."/>
            <person name="Munos S."/>
        </authorList>
    </citation>
    <scope>NUCLEOTIDE SEQUENCE</scope>
    <source>
        <tissue evidence="3">Leaves</tissue>
    </source>
</reference>
<feature type="region of interest" description="Disordered" evidence="1">
    <location>
        <begin position="68"/>
        <end position="306"/>
    </location>
</feature>
<feature type="compositionally biased region" description="Acidic residues" evidence="1">
    <location>
        <begin position="128"/>
        <end position="157"/>
    </location>
</feature>
<feature type="transmembrane region" description="Helical" evidence="2">
    <location>
        <begin position="20"/>
        <end position="37"/>
    </location>
</feature>
<dbReference type="EMBL" id="CM007895">
    <property type="protein sequence ID" value="OTG23374.1"/>
    <property type="molecule type" value="Genomic_DNA"/>
</dbReference>
<feature type="compositionally biased region" description="Low complexity" evidence="1">
    <location>
        <begin position="246"/>
        <end position="259"/>
    </location>
</feature>
<feature type="compositionally biased region" description="Polar residues" evidence="1">
    <location>
        <begin position="220"/>
        <end position="239"/>
    </location>
</feature>
<dbReference type="AlphaFoldDB" id="A0A251UJV0"/>
<feature type="compositionally biased region" description="Acidic residues" evidence="1">
    <location>
        <begin position="85"/>
        <end position="94"/>
    </location>
</feature>
<dbReference type="Proteomes" id="UP000215914">
    <property type="component" value="Chromosome 6"/>
</dbReference>
<feature type="compositionally biased region" description="Polar residues" evidence="1">
    <location>
        <begin position="192"/>
        <end position="205"/>
    </location>
</feature>